<feature type="transmembrane region" description="Helical" evidence="1">
    <location>
        <begin position="157"/>
        <end position="180"/>
    </location>
</feature>
<evidence type="ECO:0000256" key="2">
    <source>
        <dbReference type="SAM" id="SignalP"/>
    </source>
</evidence>
<feature type="transmembrane region" description="Helical" evidence="1">
    <location>
        <begin position="302"/>
        <end position="321"/>
    </location>
</feature>
<feature type="transmembrane region" description="Helical" evidence="1">
    <location>
        <begin position="464"/>
        <end position="483"/>
    </location>
</feature>
<dbReference type="Proteomes" id="UP001174909">
    <property type="component" value="Unassembled WGS sequence"/>
</dbReference>
<feature type="transmembrane region" description="Helical" evidence="1">
    <location>
        <begin position="495"/>
        <end position="513"/>
    </location>
</feature>
<name>A0AA35TBF0_GEOBA</name>
<reference evidence="3" key="1">
    <citation type="submission" date="2023-03" db="EMBL/GenBank/DDBJ databases">
        <authorList>
            <person name="Steffen K."/>
            <person name="Cardenas P."/>
        </authorList>
    </citation>
    <scope>NUCLEOTIDE SEQUENCE</scope>
</reference>
<feature type="signal peptide" evidence="2">
    <location>
        <begin position="1"/>
        <end position="20"/>
    </location>
</feature>
<feature type="transmembrane region" description="Helical" evidence="1">
    <location>
        <begin position="192"/>
        <end position="210"/>
    </location>
</feature>
<protein>
    <submittedName>
        <fullName evidence="3">Uncharacterized protein</fullName>
    </submittedName>
</protein>
<evidence type="ECO:0000313" key="4">
    <source>
        <dbReference type="Proteomes" id="UP001174909"/>
    </source>
</evidence>
<keyword evidence="1" id="KW-0812">Transmembrane</keyword>
<keyword evidence="4" id="KW-1185">Reference proteome</keyword>
<keyword evidence="2" id="KW-0732">Signal</keyword>
<feature type="transmembrane region" description="Helical" evidence="1">
    <location>
        <begin position="263"/>
        <end position="281"/>
    </location>
</feature>
<sequence>MVPSAVKLAIFVVVVTCSRAMDGKAMLLLESSRNETTCPPWYTPDPADGECSFVHRLPQIVRQYGNSSELEMGFCMTVTNTSIVVAQCPYIPVSNNIRHLYHNIYRVLPTDLDEVNSSLCAPYNRRGYLCSDCKEGHGLAAYRYYGLMCVKCSHPTLMLGAYIILLFVPPTFSFFLFFLFKTNIHSGHLTSFIFFSHTFITTIFFFPQLSTLPQSLFGYKPLQVIVSFYAVWSLDFVQFLIPPFCVSPHLTTLQLISLGYVPSVYPLILCVVTFYLIQLHAKGNKCIVALWKPFKKLLKVEVKDLSSIIYTFGSFVLLSYGKNLFVSFSLFQKYFLVALDQNSNRLKTLQPLSTDLKTPFFSPAHTPYFVLGIVGGVVTVVLPLVLVLIFPTRIFPKLIPCCGLRRWHAMRTFMELFTGSYKNGTESGQRDCRCFAALYLIGRIAVALGWATHAGPNTSVVQSYAWLITAMPFILVAVIFAFFKPHRRLCNNAIDVLLFLLLAKICLLFHFIYEVTVSEATLKVLGLIVLIDLAIPQAGYIAYITFRLVRWIYSAGFIKKNCCNGQEAYRLLPKL</sequence>
<comment type="caution">
    <text evidence="3">The sequence shown here is derived from an EMBL/GenBank/DDBJ whole genome shotgun (WGS) entry which is preliminary data.</text>
</comment>
<dbReference type="EMBL" id="CASHTH010003398">
    <property type="protein sequence ID" value="CAI8044478.1"/>
    <property type="molecule type" value="Genomic_DNA"/>
</dbReference>
<feature type="transmembrane region" description="Helical" evidence="1">
    <location>
        <begin position="525"/>
        <end position="546"/>
    </location>
</feature>
<evidence type="ECO:0000256" key="1">
    <source>
        <dbReference type="SAM" id="Phobius"/>
    </source>
</evidence>
<proteinExistence type="predicted"/>
<accession>A0AA35TBF0</accession>
<evidence type="ECO:0000313" key="3">
    <source>
        <dbReference type="EMBL" id="CAI8044478.1"/>
    </source>
</evidence>
<dbReference type="AlphaFoldDB" id="A0AA35TBF0"/>
<feature type="transmembrane region" description="Helical" evidence="1">
    <location>
        <begin position="368"/>
        <end position="390"/>
    </location>
</feature>
<gene>
    <name evidence="3" type="ORF">GBAR_LOCUS24671</name>
</gene>
<feature type="transmembrane region" description="Helical" evidence="1">
    <location>
        <begin position="434"/>
        <end position="452"/>
    </location>
</feature>
<feature type="chain" id="PRO_5041385374" evidence="2">
    <location>
        <begin position="21"/>
        <end position="575"/>
    </location>
</feature>
<organism evidence="3 4">
    <name type="scientific">Geodia barretti</name>
    <name type="common">Barrett's horny sponge</name>
    <dbReference type="NCBI Taxonomy" id="519541"/>
    <lineage>
        <taxon>Eukaryota</taxon>
        <taxon>Metazoa</taxon>
        <taxon>Porifera</taxon>
        <taxon>Demospongiae</taxon>
        <taxon>Heteroscleromorpha</taxon>
        <taxon>Tetractinellida</taxon>
        <taxon>Astrophorina</taxon>
        <taxon>Geodiidae</taxon>
        <taxon>Geodia</taxon>
    </lineage>
</organism>
<keyword evidence="1" id="KW-1133">Transmembrane helix</keyword>
<keyword evidence="1" id="KW-0472">Membrane</keyword>